<feature type="transmembrane region" description="Helical" evidence="5">
    <location>
        <begin position="436"/>
        <end position="454"/>
    </location>
</feature>
<sequence>MGQDVVAHVYDVANAGSDTTVLHINRFFKDAIGLGGIFHTAIQVYGDEEWSFGYCERGTGVFSCPPCKNPMYTYRESIVLGKTNCCILKVNQILRELSWEWPGQSYELLSRNCNHFCNTLCEKLEVPKLPGWINRFANAGDAALEVAETTAVKLKQAKKEIVTACKVASAFLTGTSSSSSSNVEDTGGSSSTRNPLFEGTWIRSIIGMSMKPSKSLASVDSSDSECSDCESEPDDNADQQVKDATQEQDMKICSSPTTPHPRRRPPGLLLPLRPHTPRIIRHHDKRGVPFSSSSPRLRHHVLRPPGAAAAPAIAPGDHWGNWAFLLSAAAFGTWSEEKTPWGAALCGALVSILAGLAATAAGLISPSAPAHDAVMEYLLPAAVPLLLLGADLRRVVRTTGDLLKAFLIGSVATIIGTTVAYLLIPMRSLGQDSWKIAAALMGSYIGGAVNYVAISEALGVTPSVLAAGVAADNLISALYFMALFSLASKIPAEPKMAQASHEDGESEGGGRLSVLNGGLAIALSFVICKAGSAIANRLGLQGGTLPCVTALVVFLATAFPGQLGKLAPAGETMALILMQLFFAVVGANGNVVDAVTKAPSVFAFALLQVSIHLAVVLGVGKLMGLERKPLLIASNANVGGPTTAAAMATAKGWSSLIVPGILVGIFGISMATFFGIGFGMFVLRRMHG</sequence>
<evidence type="ECO:0000256" key="1">
    <source>
        <dbReference type="ARBA" id="ARBA00008140"/>
    </source>
</evidence>
<comment type="similarity">
    <text evidence="1">Belongs to the DeSI family.</text>
</comment>
<feature type="domain" description="PPPDE" evidence="6">
    <location>
        <begin position="3"/>
        <end position="144"/>
    </location>
</feature>
<evidence type="ECO:0000256" key="5">
    <source>
        <dbReference type="SAM" id="Phobius"/>
    </source>
</evidence>
<keyword evidence="5" id="KW-0472">Membrane</keyword>
<name>A0A3L6PEJ9_PANMI</name>
<feature type="compositionally biased region" description="Basic and acidic residues" evidence="4">
    <location>
        <begin position="240"/>
        <end position="250"/>
    </location>
</feature>
<keyword evidence="3" id="KW-0378">Hydrolase</keyword>
<feature type="compositionally biased region" description="Low complexity" evidence="4">
    <location>
        <begin position="174"/>
        <end position="191"/>
    </location>
</feature>
<comment type="caution">
    <text evidence="7">The sequence shown here is derived from an EMBL/GenBank/DDBJ whole genome shotgun (WGS) entry which is preliminary data.</text>
</comment>
<evidence type="ECO:0000256" key="3">
    <source>
        <dbReference type="ARBA" id="ARBA00022801"/>
    </source>
</evidence>
<evidence type="ECO:0000256" key="2">
    <source>
        <dbReference type="ARBA" id="ARBA00022670"/>
    </source>
</evidence>
<dbReference type="SMART" id="SM01179">
    <property type="entry name" value="DUF862"/>
    <property type="match status" value="1"/>
</dbReference>
<feature type="transmembrane region" description="Helical" evidence="5">
    <location>
        <begin position="598"/>
        <end position="618"/>
    </location>
</feature>
<dbReference type="AlphaFoldDB" id="A0A3L6PEJ9"/>
<feature type="region of interest" description="Disordered" evidence="4">
    <location>
        <begin position="174"/>
        <end position="194"/>
    </location>
</feature>
<dbReference type="GO" id="GO:0006508">
    <property type="term" value="P:proteolysis"/>
    <property type="evidence" value="ECO:0007669"/>
    <property type="project" value="UniProtKB-KW"/>
</dbReference>
<proteinExistence type="inferred from homology"/>
<reference evidence="8" key="1">
    <citation type="journal article" date="2019" name="Nat. Commun.">
        <title>The genome of broomcorn millet.</title>
        <authorList>
            <person name="Zou C."/>
            <person name="Miki D."/>
            <person name="Li D."/>
            <person name="Tang Q."/>
            <person name="Xiao L."/>
            <person name="Rajput S."/>
            <person name="Deng P."/>
            <person name="Jia W."/>
            <person name="Huang R."/>
            <person name="Zhang M."/>
            <person name="Sun Y."/>
            <person name="Hu J."/>
            <person name="Fu X."/>
            <person name="Schnable P.S."/>
            <person name="Li F."/>
            <person name="Zhang H."/>
            <person name="Feng B."/>
            <person name="Zhu X."/>
            <person name="Liu R."/>
            <person name="Schnable J.C."/>
            <person name="Zhu J.-K."/>
            <person name="Zhang H."/>
        </authorList>
    </citation>
    <scope>NUCLEOTIDE SEQUENCE [LARGE SCALE GENOMIC DNA]</scope>
</reference>
<evidence type="ECO:0000313" key="7">
    <source>
        <dbReference type="EMBL" id="RLM56007.1"/>
    </source>
</evidence>
<dbReference type="EMBL" id="PQIB02000018">
    <property type="protein sequence ID" value="RLM56007.1"/>
    <property type="molecule type" value="Genomic_DNA"/>
</dbReference>
<feature type="transmembrane region" description="Helical" evidence="5">
    <location>
        <begin position="540"/>
        <end position="561"/>
    </location>
</feature>
<dbReference type="OrthoDB" id="45797at2759"/>
<keyword evidence="8" id="KW-1185">Reference proteome</keyword>
<dbReference type="InterPro" id="IPR008580">
    <property type="entry name" value="PPPDE_dom"/>
</dbReference>
<protein>
    <recommendedName>
        <fullName evidence="6">PPPDE domain-containing protein</fullName>
    </recommendedName>
</protein>
<evidence type="ECO:0000313" key="8">
    <source>
        <dbReference type="Proteomes" id="UP000275267"/>
    </source>
</evidence>
<feature type="transmembrane region" description="Helical" evidence="5">
    <location>
        <begin position="402"/>
        <end position="424"/>
    </location>
</feature>
<gene>
    <name evidence="7" type="ORF">C2845_PM10G01200</name>
</gene>
<feature type="transmembrane region" description="Helical" evidence="5">
    <location>
        <begin position="513"/>
        <end position="534"/>
    </location>
</feature>
<keyword evidence="2" id="KW-0645">Protease</keyword>
<feature type="transmembrane region" description="Helical" evidence="5">
    <location>
        <begin position="341"/>
        <end position="365"/>
    </location>
</feature>
<feature type="compositionally biased region" description="Acidic residues" evidence="4">
    <location>
        <begin position="222"/>
        <end position="237"/>
    </location>
</feature>
<dbReference type="PANTHER" id="PTHR34289">
    <property type="entry name" value="PROTEIN, PUTATIVE (DUF819)-RELATED"/>
    <property type="match status" value="1"/>
</dbReference>
<evidence type="ECO:0000256" key="4">
    <source>
        <dbReference type="SAM" id="MobiDB-lite"/>
    </source>
</evidence>
<feature type="transmembrane region" description="Helical" evidence="5">
    <location>
        <begin position="377"/>
        <end position="396"/>
    </location>
</feature>
<feature type="transmembrane region" description="Helical" evidence="5">
    <location>
        <begin position="656"/>
        <end position="683"/>
    </location>
</feature>
<organism evidence="7 8">
    <name type="scientific">Panicum miliaceum</name>
    <name type="common">Proso millet</name>
    <name type="synonym">Broomcorn millet</name>
    <dbReference type="NCBI Taxonomy" id="4540"/>
    <lineage>
        <taxon>Eukaryota</taxon>
        <taxon>Viridiplantae</taxon>
        <taxon>Streptophyta</taxon>
        <taxon>Embryophyta</taxon>
        <taxon>Tracheophyta</taxon>
        <taxon>Spermatophyta</taxon>
        <taxon>Magnoliopsida</taxon>
        <taxon>Liliopsida</taxon>
        <taxon>Poales</taxon>
        <taxon>Poaceae</taxon>
        <taxon>PACMAD clade</taxon>
        <taxon>Panicoideae</taxon>
        <taxon>Panicodae</taxon>
        <taxon>Paniceae</taxon>
        <taxon>Panicinae</taxon>
        <taxon>Panicum</taxon>
        <taxon>Panicum sect. Panicum</taxon>
    </lineage>
</organism>
<accession>A0A3L6PEJ9</accession>
<dbReference type="Pfam" id="PF05903">
    <property type="entry name" value="Peptidase_C97"/>
    <property type="match status" value="1"/>
</dbReference>
<feature type="transmembrane region" description="Helical" evidence="5">
    <location>
        <begin position="474"/>
        <end position="492"/>
    </location>
</feature>
<dbReference type="InterPro" id="IPR008537">
    <property type="entry name" value="DUF819"/>
</dbReference>
<dbReference type="STRING" id="4540.A0A3L6PEJ9"/>
<dbReference type="Proteomes" id="UP000275267">
    <property type="component" value="Unassembled WGS sequence"/>
</dbReference>
<keyword evidence="5" id="KW-1133">Transmembrane helix</keyword>
<dbReference type="Gene3D" id="3.90.1720.30">
    <property type="entry name" value="PPPDE domains"/>
    <property type="match status" value="1"/>
</dbReference>
<feature type="region of interest" description="Disordered" evidence="4">
    <location>
        <begin position="213"/>
        <end position="272"/>
    </location>
</feature>
<dbReference type="PANTHER" id="PTHR34289:SF1">
    <property type="entry name" value="OS06G0107100 PROTEIN"/>
    <property type="match status" value="1"/>
</dbReference>
<dbReference type="InterPro" id="IPR042266">
    <property type="entry name" value="PPPDE_sf"/>
</dbReference>
<feature type="transmembrane region" description="Helical" evidence="5">
    <location>
        <begin position="573"/>
        <end position="592"/>
    </location>
</feature>
<dbReference type="GO" id="GO:0008233">
    <property type="term" value="F:peptidase activity"/>
    <property type="evidence" value="ECO:0007669"/>
    <property type="project" value="UniProtKB-KW"/>
</dbReference>
<evidence type="ECO:0000259" key="6">
    <source>
        <dbReference type="PROSITE" id="PS51858"/>
    </source>
</evidence>
<dbReference type="PROSITE" id="PS51858">
    <property type="entry name" value="PPPDE"/>
    <property type="match status" value="1"/>
</dbReference>
<dbReference type="Pfam" id="PF05684">
    <property type="entry name" value="DUF819"/>
    <property type="match status" value="1"/>
</dbReference>
<keyword evidence="5" id="KW-0812">Transmembrane</keyword>